<dbReference type="InterPro" id="IPR017930">
    <property type="entry name" value="Myb_dom"/>
</dbReference>
<dbReference type="InterPro" id="IPR051651">
    <property type="entry name" value="DMTF1_DNA-bind_reg"/>
</dbReference>
<feature type="compositionally biased region" description="Polar residues" evidence="5">
    <location>
        <begin position="59"/>
        <end position="70"/>
    </location>
</feature>
<evidence type="ECO:0000256" key="2">
    <source>
        <dbReference type="ARBA" id="ARBA00022737"/>
    </source>
</evidence>
<dbReference type="EMBL" id="BTGD01000018">
    <property type="protein sequence ID" value="GMM58052.1"/>
    <property type="molecule type" value="Genomic_DNA"/>
</dbReference>
<evidence type="ECO:0000259" key="7">
    <source>
        <dbReference type="PROSITE" id="PS51294"/>
    </source>
</evidence>
<dbReference type="GO" id="GO:0000976">
    <property type="term" value="F:transcription cis-regulatory region binding"/>
    <property type="evidence" value="ECO:0007669"/>
    <property type="project" value="TreeGrafter"/>
</dbReference>
<organism evidence="8 9">
    <name type="scientific">Maudiozyma humilis</name>
    <name type="common">Sour dough yeast</name>
    <name type="synonym">Kazachstania humilis</name>
    <dbReference type="NCBI Taxonomy" id="51915"/>
    <lineage>
        <taxon>Eukaryota</taxon>
        <taxon>Fungi</taxon>
        <taxon>Dikarya</taxon>
        <taxon>Ascomycota</taxon>
        <taxon>Saccharomycotina</taxon>
        <taxon>Saccharomycetes</taxon>
        <taxon>Saccharomycetales</taxon>
        <taxon>Saccharomycetaceae</taxon>
        <taxon>Maudiozyma</taxon>
    </lineage>
</organism>
<protein>
    <submittedName>
        <fullName evidence="8">Uncharacterized protein</fullName>
    </submittedName>
</protein>
<feature type="domain" description="Myb-like" evidence="6">
    <location>
        <begin position="253"/>
        <end position="308"/>
    </location>
</feature>
<evidence type="ECO:0000259" key="6">
    <source>
        <dbReference type="PROSITE" id="PS50090"/>
    </source>
</evidence>
<reference evidence="8 9" key="1">
    <citation type="journal article" date="2023" name="Elife">
        <title>Identification of key yeast species and microbe-microbe interactions impacting larval growth of Drosophila in the wild.</title>
        <authorList>
            <person name="Mure A."/>
            <person name="Sugiura Y."/>
            <person name="Maeda R."/>
            <person name="Honda K."/>
            <person name="Sakurai N."/>
            <person name="Takahashi Y."/>
            <person name="Watada M."/>
            <person name="Katoh T."/>
            <person name="Gotoh A."/>
            <person name="Gotoh Y."/>
            <person name="Taniguchi I."/>
            <person name="Nakamura K."/>
            <person name="Hayashi T."/>
            <person name="Katayama T."/>
            <person name="Uemura T."/>
            <person name="Hattori Y."/>
        </authorList>
    </citation>
    <scope>NUCLEOTIDE SEQUENCE [LARGE SCALE GENOMIC DNA]</scope>
    <source>
        <strain evidence="8 9">KH-74</strain>
    </source>
</reference>
<dbReference type="SUPFAM" id="SSF46689">
    <property type="entry name" value="Homeodomain-like"/>
    <property type="match status" value="2"/>
</dbReference>
<dbReference type="PANTHER" id="PTHR46380">
    <property type="entry name" value="CYCLIN-D-BINDING MYB-LIKE TRANSCRIPTION FACTOR 1"/>
    <property type="match status" value="1"/>
</dbReference>
<keyword evidence="9" id="KW-1185">Reference proteome</keyword>
<comment type="subcellular location">
    <subcellularLocation>
        <location evidence="1">Nucleus</location>
    </subcellularLocation>
</comment>
<dbReference type="InterPro" id="IPR049260">
    <property type="entry name" value="REB1_MybAD"/>
</dbReference>
<keyword evidence="4" id="KW-0539">Nucleus</keyword>
<dbReference type="CDD" id="cd00167">
    <property type="entry name" value="SANT"/>
    <property type="match status" value="2"/>
</dbReference>
<dbReference type="PROSITE" id="PS50090">
    <property type="entry name" value="MYB_LIKE"/>
    <property type="match status" value="2"/>
</dbReference>
<dbReference type="PANTHER" id="PTHR46380:SF2">
    <property type="entry name" value="CYCLIN-D-BINDING MYB-LIKE TRANSCRIPTION FACTOR 1"/>
    <property type="match status" value="1"/>
</dbReference>
<dbReference type="GO" id="GO:0003700">
    <property type="term" value="F:DNA-binding transcription factor activity"/>
    <property type="evidence" value="ECO:0007669"/>
    <property type="project" value="TreeGrafter"/>
</dbReference>
<feature type="domain" description="HTH myb-type" evidence="7">
    <location>
        <begin position="253"/>
        <end position="312"/>
    </location>
</feature>
<dbReference type="Pfam" id="PF13921">
    <property type="entry name" value="Myb_DNA-bind_6"/>
    <property type="match status" value="1"/>
</dbReference>
<dbReference type="SMART" id="SM00717">
    <property type="entry name" value="SANT"/>
    <property type="match status" value="2"/>
</dbReference>
<accession>A0AAV5S370</accession>
<feature type="domain" description="Myb-like" evidence="6">
    <location>
        <begin position="203"/>
        <end position="250"/>
    </location>
</feature>
<evidence type="ECO:0000256" key="4">
    <source>
        <dbReference type="ARBA" id="ARBA00023242"/>
    </source>
</evidence>
<dbReference type="PROSITE" id="PS51294">
    <property type="entry name" value="HTH_MYB"/>
    <property type="match status" value="1"/>
</dbReference>
<dbReference type="AlphaFoldDB" id="A0AAV5S370"/>
<feature type="compositionally biased region" description="Acidic residues" evidence="5">
    <location>
        <begin position="40"/>
        <end position="55"/>
    </location>
</feature>
<feature type="region of interest" description="Disordered" evidence="5">
    <location>
        <begin position="19"/>
        <end position="70"/>
    </location>
</feature>
<evidence type="ECO:0000313" key="9">
    <source>
        <dbReference type="Proteomes" id="UP001377567"/>
    </source>
</evidence>
<dbReference type="GO" id="GO:0005634">
    <property type="term" value="C:nucleus"/>
    <property type="evidence" value="ECO:0007669"/>
    <property type="project" value="UniProtKB-SubCell"/>
</dbReference>
<gene>
    <name evidence="8" type="ORF">DAKH74_046680</name>
</gene>
<dbReference type="InterPro" id="IPR001005">
    <property type="entry name" value="SANT/Myb"/>
</dbReference>
<comment type="caution">
    <text evidence="8">The sequence shown here is derived from an EMBL/GenBank/DDBJ whole genome shotgun (WGS) entry which is preliminary data.</text>
</comment>
<dbReference type="Proteomes" id="UP001377567">
    <property type="component" value="Unassembled WGS sequence"/>
</dbReference>
<keyword evidence="2" id="KW-0677">Repeat</keyword>
<sequence>MQREEETVEEAVFRYVRGLDEPDVGDDLWSGRPAKRPRPDDDEQEGQEDDDDDDELLSRETSVQAQLPTSKRVQQYLEVLPKFGPAKGSSRPVSSQRLNGTYSDTVIRLARQAQDVVNHRGAAMYSADEDRIIDQLVDAYKSYEDMTDAQFRDTLWNNRRKAADGPASHALTEFWKSLYTVMAHRTEQSLYQHVRRRFHAFDKRGTWSAADDNTLWELCHTRKLEGSWTQVGAALGRRPDDCRDRWRNYVKLRDTQKKNKWTAEEVARLREIVAQVPGGAAVNWDAVSEQMGGTRSRLQCRSKWKYLEKRAKPSPPPSQPSQPDC</sequence>
<evidence type="ECO:0000256" key="5">
    <source>
        <dbReference type="SAM" id="MobiDB-lite"/>
    </source>
</evidence>
<evidence type="ECO:0000256" key="3">
    <source>
        <dbReference type="ARBA" id="ARBA00023125"/>
    </source>
</evidence>
<evidence type="ECO:0000256" key="1">
    <source>
        <dbReference type="ARBA" id="ARBA00004123"/>
    </source>
</evidence>
<proteinExistence type="predicted"/>
<keyword evidence="3" id="KW-0238">DNA-binding</keyword>
<dbReference type="InterPro" id="IPR009057">
    <property type="entry name" value="Homeodomain-like_sf"/>
</dbReference>
<dbReference type="Gene3D" id="1.10.10.60">
    <property type="entry name" value="Homeodomain-like"/>
    <property type="match status" value="2"/>
</dbReference>
<name>A0AAV5S370_MAUHU</name>
<evidence type="ECO:0000313" key="8">
    <source>
        <dbReference type="EMBL" id="GMM58052.1"/>
    </source>
</evidence>
<dbReference type="Pfam" id="PF21559">
    <property type="entry name" value="Reb1_MybAD"/>
    <property type="match status" value="1"/>
</dbReference>